<organism evidence="5 6">
    <name type="scientific">Prauserella sediminis</name>
    <dbReference type="NCBI Taxonomy" id="577680"/>
    <lineage>
        <taxon>Bacteria</taxon>
        <taxon>Bacillati</taxon>
        <taxon>Actinomycetota</taxon>
        <taxon>Actinomycetes</taxon>
        <taxon>Pseudonocardiales</taxon>
        <taxon>Pseudonocardiaceae</taxon>
        <taxon>Prauserella</taxon>
        <taxon>Prauserella salsuginis group</taxon>
    </lineage>
</organism>
<dbReference type="AlphaFoldDB" id="A0A839XZA2"/>
<evidence type="ECO:0000313" key="5">
    <source>
        <dbReference type="EMBL" id="MBB3665045.1"/>
    </source>
</evidence>
<evidence type="ECO:0000256" key="4">
    <source>
        <dbReference type="ARBA" id="ARBA00023186"/>
    </source>
</evidence>
<evidence type="ECO:0000256" key="2">
    <source>
        <dbReference type="ARBA" id="ARBA00006411"/>
    </source>
</evidence>
<keyword evidence="6" id="KW-1185">Reference proteome</keyword>
<evidence type="ECO:0008006" key="7">
    <source>
        <dbReference type="Google" id="ProtNLM"/>
    </source>
</evidence>
<dbReference type="EMBL" id="JACIBS010000002">
    <property type="protein sequence ID" value="MBB3665045.1"/>
    <property type="molecule type" value="Genomic_DNA"/>
</dbReference>
<proteinExistence type="inferred from homology"/>
<comment type="caution">
    <text evidence="5">The sequence shown here is derived from an EMBL/GenBank/DDBJ whole genome shotgun (WGS) entry which is preliminary data.</text>
</comment>
<reference evidence="5 6" key="1">
    <citation type="submission" date="2020-08" db="EMBL/GenBank/DDBJ databases">
        <title>Sequencing the genomes of 1000 actinobacteria strains.</title>
        <authorList>
            <person name="Klenk H.-P."/>
        </authorList>
    </citation>
    <scope>NUCLEOTIDE SEQUENCE [LARGE SCALE GENOMIC DNA]</scope>
    <source>
        <strain evidence="5 6">DSM 45267</strain>
    </source>
</reference>
<evidence type="ECO:0000313" key="6">
    <source>
        <dbReference type="Proteomes" id="UP000564573"/>
    </source>
</evidence>
<keyword evidence="4" id="KW-0143">Chaperone</keyword>
<dbReference type="RefSeq" id="WP_183786193.1">
    <property type="nucleotide sequence ID" value="NZ_JACIBS010000002.1"/>
</dbReference>
<keyword evidence="3" id="KW-0963">Cytoplasm</keyword>
<sequence>MIRLSASAFDVLWSDLELGAPPSVLAVPSVGRTEDERASIRRDVYANLADRGLYPGELDEALRGRLAGIAAAAATIECEVLFDAADPEPLRGLVAQLPDGRGVLAVQPNRTIGLDAVARDRACAEAAAILPDVEGGPGHGVSLPSATLDTAADPVYEGGTGSRAHDRQVREVLAIQARPVLSAGQFSVYRREATRLVRQGGISWFLTDVGAYTAVVRPGPAGDPWLTVAPTGRERVAARLADLLAGEQITVAGSPAAPGRR</sequence>
<protein>
    <recommendedName>
        <fullName evidence="7">ESX secretion-associated protein EspG</fullName>
    </recommendedName>
</protein>
<evidence type="ECO:0000256" key="1">
    <source>
        <dbReference type="ARBA" id="ARBA00004496"/>
    </source>
</evidence>
<gene>
    <name evidence="5" type="ORF">FB384_003996</name>
</gene>
<comment type="subcellular location">
    <subcellularLocation>
        <location evidence="1">Cytoplasm</location>
    </subcellularLocation>
</comment>
<evidence type="ECO:0000256" key="3">
    <source>
        <dbReference type="ARBA" id="ARBA00022490"/>
    </source>
</evidence>
<dbReference type="InterPro" id="IPR025734">
    <property type="entry name" value="EspG"/>
</dbReference>
<comment type="similarity">
    <text evidence="2">Belongs to the EspG family.</text>
</comment>
<dbReference type="Pfam" id="PF14011">
    <property type="entry name" value="ESX-1_EspG"/>
    <property type="match status" value="1"/>
</dbReference>
<accession>A0A839XZA2</accession>
<dbReference type="Proteomes" id="UP000564573">
    <property type="component" value="Unassembled WGS sequence"/>
</dbReference>
<name>A0A839XZA2_9PSEU</name>